<comment type="caution">
    <text evidence="4">The sequence shown here is derived from an EMBL/GenBank/DDBJ whole genome shotgun (WGS) entry which is preliminary data.</text>
</comment>
<dbReference type="EMBL" id="VWNA01000001">
    <property type="protein sequence ID" value="MQT11674.1"/>
    <property type="molecule type" value="Genomic_DNA"/>
</dbReference>
<dbReference type="GO" id="GO:0046872">
    <property type="term" value="F:metal ion binding"/>
    <property type="evidence" value="ECO:0007669"/>
    <property type="project" value="UniProtKB-KW"/>
</dbReference>
<accession>A0A6A7XY97</accession>
<dbReference type="PANTHER" id="PTHR37302">
    <property type="entry name" value="SLR1116 PROTEIN"/>
    <property type="match status" value="1"/>
</dbReference>
<feature type="binding site" evidence="3">
    <location>
        <position position="48"/>
    </location>
    <ligand>
        <name>a divalent metal cation</name>
        <dbReference type="ChEBI" id="CHEBI:60240"/>
    </ligand>
</feature>
<dbReference type="InterPro" id="IPR034660">
    <property type="entry name" value="DinB/YfiT-like"/>
</dbReference>
<sequence length="175" mass="19358">MLETFALLADYNAWANGRLYEAVAALSEADYRADHGAFFRSLEGTLNHLVVTDRVWLARFQGEQGPRDPLDAIVCPTFEALRAARAVEDARLIAFVAGLDADTIAATIRYRTLSTPMIIEQRLGDTIAHLFNHQTHHRGQAHALLTRITGEAPSLDLLVFQRLTGRGVRVEPVPA</sequence>
<organism evidence="4 5">
    <name type="scientific">Segnochrobactrum spirostomi</name>
    <dbReference type="NCBI Taxonomy" id="2608987"/>
    <lineage>
        <taxon>Bacteria</taxon>
        <taxon>Pseudomonadati</taxon>
        <taxon>Pseudomonadota</taxon>
        <taxon>Alphaproteobacteria</taxon>
        <taxon>Hyphomicrobiales</taxon>
        <taxon>Segnochrobactraceae</taxon>
        <taxon>Segnochrobactrum</taxon>
    </lineage>
</organism>
<feature type="binding site" evidence="3">
    <location>
        <position position="137"/>
    </location>
    <ligand>
        <name>a divalent metal cation</name>
        <dbReference type="ChEBI" id="CHEBI:60240"/>
    </ligand>
</feature>
<evidence type="ECO:0000256" key="1">
    <source>
        <dbReference type="ARBA" id="ARBA00008635"/>
    </source>
</evidence>
<dbReference type="Gene3D" id="1.20.120.450">
    <property type="entry name" value="dinb family like domain"/>
    <property type="match status" value="1"/>
</dbReference>
<evidence type="ECO:0000256" key="2">
    <source>
        <dbReference type="ARBA" id="ARBA00022723"/>
    </source>
</evidence>
<dbReference type="RefSeq" id="WP_312861431.1">
    <property type="nucleotide sequence ID" value="NZ_VWNA01000001.1"/>
</dbReference>
<keyword evidence="5" id="KW-1185">Reference proteome</keyword>
<name>A0A6A7XY97_9HYPH</name>
<dbReference type="Proteomes" id="UP000332515">
    <property type="component" value="Unassembled WGS sequence"/>
</dbReference>
<evidence type="ECO:0000256" key="3">
    <source>
        <dbReference type="PIRSR" id="PIRSR607837-1"/>
    </source>
</evidence>
<proteinExistence type="inferred from homology"/>
<evidence type="ECO:0000313" key="5">
    <source>
        <dbReference type="Proteomes" id="UP000332515"/>
    </source>
</evidence>
<dbReference type="PANTHER" id="PTHR37302:SF1">
    <property type="entry name" value="PROTEIN DINB"/>
    <property type="match status" value="1"/>
</dbReference>
<dbReference type="SUPFAM" id="SSF109854">
    <property type="entry name" value="DinB/YfiT-like putative metalloenzymes"/>
    <property type="match status" value="1"/>
</dbReference>
<comment type="similarity">
    <text evidence="1">Belongs to the DinB family.</text>
</comment>
<feature type="binding site" evidence="3">
    <location>
        <position position="133"/>
    </location>
    <ligand>
        <name>a divalent metal cation</name>
        <dbReference type="ChEBI" id="CHEBI:60240"/>
    </ligand>
</feature>
<dbReference type="InterPro" id="IPR007837">
    <property type="entry name" value="DinB"/>
</dbReference>
<gene>
    <name evidence="4" type="ORF">F0357_03085</name>
</gene>
<protein>
    <submittedName>
        <fullName evidence="4">Damage-inducible protein DinB</fullName>
    </submittedName>
</protein>
<reference evidence="4 5" key="1">
    <citation type="submission" date="2019-09" db="EMBL/GenBank/DDBJ databases">
        <title>Segnochrobactrum spirostomi gen. nov., sp. nov., isolated from the ciliate Spirostomum cf. yagiui and description of a novel family, Segnochrobactraceae fam. nov. within the order Rhizobiales of the class Alphaproteobacteria.</title>
        <authorList>
            <person name="Akter S."/>
            <person name="Shazib S.U.A."/>
            <person name="Shin M.K."/>
        </authorList>
    </citation>
    <scope>NUCLEOTIDE SEQUENCE [LARGE SCALE GENOMIC DNA]</scope>
    <source>
        <strain evidence="4 5">Sp-1</strain>
    </source>
</reference>
<dbReference type="AlphaFoldDB" id="A0A6A7XY97"/>
<dbReference type="Pfam" id="PF05163">
    <property type="entry name" value="DinB"/>
    <property type="match status" value="1"/>
</dbReference>
<evidence type="ECO:0000313" key="4">
    <source>
        <dbReference type="EMBL" id="MQT11674.1"/>
    </source>
</evidence>
<keyword evidence="2 3" id="KW-0479">Metal-binding</keyword>